<feature type="compositionally biased region" description="Low complexity" evidence="1">
    <location>
        <begin position="145"/>
        <end position="163"/>
    </location>
</feature>
<sequence length="625" mass="67196">MRTSTPELLSRLSRRTSEVDKEEARRSQLPHAAANYPQLIGRTGHHQLTSSHSASPLGESRARSPSPSGKLWSRFSVSSSEGRRSRPTTPNSESTQGRTLAPNDFCWPVRRPEPSLHSGSASSRTETGSRSSRRFKARSPRTSNASSGAPPSSVGSGPPALAALYSPSTTLAHMPPDADDVLVIKDPARLSRVVEAKPQRRAASPASARSSWLGGTLEGIGNLGRRRSAATIADSEKPPTGRATPEPVSIAQAPTRPSRRPPTAMSDGKRSPWQRLRTVTCHAAEEEDFRGTPALPRSHSGESLAQSRQANLRSGSLPSTSVRPVAPRPDSLAHYASGSPGLRVSTSTPGRLSPAALPRTPERPDFVTELDDIDAEQSSLRGPGNWQPSLGALTEASFDLPTRTFLPDESETEMESAQWHAAPEDTHDSELRSGSSLDEMQDGELRSGSSSDSTWRSSHSHTTEAPLYADESLASTASTEGPLATVEIYADPPVYYANPHVYDADTLSPMLEGLSCSDEHVSPVDERTSFFEERASYAETFGGHTFGTEYAQRSYAETFGHEPARSLRGVDEENDSEAGSSDSFLTAVASSQDTWTATRAELQTSVSHIQSMEVSDEDATLDACR</sequence>
<proteinExistence type="predicted"/>
<evidence type="ECO:0000313" key="3">
    <source>
        <dbReference type="Proteomes" id="UP000245946"/>
    </source>
</evidence>
<feature type="compositionally biased region" description="Low complexity" evidence="1">
    <location>
        <begin position="118"/>
        <end position="130"/>
    </location>
</feature>
<evidence type="ECO:0000313" key="2">
    <source>
        <dbReference type="EMBL" id="PWN95954.1"/>
    </source>
</evidence>
<feature type="compositionally biased region" description="Polar residues" evidence="1">
    <location>
        <begin position="87"/>
        <end position="98"/>
    </location>
</feature>
<gene>
    <name evidence="2" type="ORF">FA09DRAFT_101128</name>
</gene>
<dbReference type="RefSeq" id="XP_025596233.1">
    <property type="nucleotide sequence ID" value="XM_025738940.1"/>
</dbReference>
<evidence type="ECO:0000256" key="1">
    <source>
        <dbReference type="SAM" id="MobiDB-lite"/>
    </source>
</evidence>
<dbReference type="EMBL" id="KZ819301">
    <property type="protein sequence ID" value="PWN95954.1"/>
    <property type="molecule type" value="Genomic_DNA"/>
</dbReference>
<feature type="compositionally biased region" description="Low complexity" evidence="1">
    <location>
        <begin position="201"/>
        <end position="211"/>
    </location>
</feature>
<dbReference type="GeneID" id="37266486"/>
<dbReference type="Proteomes" id="UP000245946">
    <property type="component" value="Unassembled WGS sequence"/>
</dbReference>
<feature type="compositionally biased region" description="Basic and acidic residues" evidence="1">
    <location>
        <begin position="15"/>
        <end position="26"/>
    </location>
</feature>
<dbReference type="AlphaFoldDB" id="A0A316Z4E0"/>
<feature type="compositionally biased region" description="Polar residues" evidence="1">
    <location>
        <begin position="301"/>
        <end position="322"/>
    </location>
</feature>
<feature type="compositionally biased region" description="Low complexity" evidence="1">
    <location>
        <begin position="447"/>
        <end position="457"/>
    </location>
</feature>
<reference evidence="2 3" key="1">
    <citation type="journal article" date="2018" name="Mol. Biol. Evol.">
        <title>Broad Genomic Sampling Reveals a Smut Pathogenic Ancestry of the Fungal Clade Ustilaginomycotina.</title>
        <authorList>
            <person name="Kijpornyongpan T."/>
            <person name="Mondo S.J."/>
            <person name="Barry K."/>
            <person name="Sandor L."/>
            <person name="Lee J."/>
            <person name="Lipzen A."/>
            <person name="Pangilinan J."/>
            <person name="LaButti K."/>
            <person name="Hainaut M."/>
            <person name="Henrissat B."/>
            <person name="Grigoriev I.V."/>
            <person name="Spatafora J.W."/>
            <person name="Aime M.C."/>
        </authorList>
    </citation>
    <scope>NUCLEOTIDE SEQUENCE [LARGE SCALE GENOMIC DNA]</scope>
    <source>
        <strain evidence="2 3">MCA 4186</strain>
    </source>
</reference>
<accession>A0A316Z4E0</accession>
<organism evidence="2 3">
    <name type="scientific">Tilletiopsis washingtonensis</name>
    <dbReference type="NCBI Taxonomy" id="58919"/>
    <lineage>
        <taxon>Eukaryota</taxon>
        <taxon>Fungi</taxon>
        <taxon>Dikarya</taxon>
        <taxon>Basidiomycota</taxon>
        <taxon>Ustilaginomycotina</taxon>
        <taxon>Exobasidiomycetes</taxon>
        <taxon>Entylomatales</taxon>
        <taxon>Entylomatales incertae sedis</taxon>
        <taxon>Tilletiopsis</taxon>
    </lineage>
</organism>
<feature type="compositionally biased region" description="Basic and acidic residues" evidence="1">
    <location>
        <begin position="422"/>
        <end position="431"/>
    </location>
</feature>
<feature type="region of interest" description="Disordered" evidence="1">
    <location>
        <begin position="193"/>
        <end position="474"/>
    </location>
</feature>
<name>A0A316Z4E0_9BASI</name>
<protein>
    <submittedName>
        <fullName evidence="2">Uncharacterized protein</fullName>
    </submittedName>
</protein>
<keyword evidence="3" id="KW-1185">Reference proteome</keyword>
<feature type="region of interest" description="Disordered" evidence="1">
    <location>
        <begin position="1"/>
        <end position="175"/>
    </location>
</feature>